<dbReference type="PANTHER" id="PTHR24028">
    <property type="entry name" value="CADHERIN-87A"/>
    <property type="match status" value="1"/>
</dbReference>
<dbReference type="FunFam" id="2.60.40.60:FF:000004">
    <property type="entry name" value="Protocadherin 1 gamma 2"/>
    <property type="match status" value="1"/>
</dbReference>
<keyword evidence="16" id="KW-1185">Reference proteome</keyword>
<feature type="domain" description="Cadherin" evidence="14">
    <location>
        <begin position="74"/>
        <end position="132"/>
    </location>
</feature>
<organism evidence="15 16">
    <name type="scientific">Vombatus ursinus</name>
    <name type="common">Common wombat</name>
    <dbReference type="NCBI Taxonomy" id="29139"/>
    <lineage>
        <taxon>Eukaryota</taxon>
        <taxon>Metazoa</taxon>
        <taxon>Chordata</taxon>
        <taxon>Craniata</taxon>
        <taxon>Vertebrata</taxon>
        <taxon>Euteleostomi</taxon>
        <taxon>Mammalia</taxon>
        <taxon>Metatheria</taxon>
        <taxon>Diprotodontia</taxon>
        <taxon>Vombatidae</taxon>
        <taxon>Vombatus</taxon>
    </lineage>
</organism>
<evidence type="ECO:0000256" key="4">
    <source>
        <dbReference type="ARBA" id="ARBA00022729"/>
    </source>
</evidence>
<reference evidence="15" key="2">
    <citation type="submission" date="2025-08" db="UniProtKB">
        <authorList>
            <consortium name="Ensembl"/>
        </authorList>
    </citation>
    <scope>IDENTIFICATION</scope>
</reference>
<evidence type="ECO:0000256" key="5">
    <source>
        <dbReference type="ARBA" id="ARBA00022737"/>
    </source>
</evidence>
<protein>
    <recommendedName>
        <fullName evidence="14">Cadherin domain-containing protein</fullName>
    </recommendedName>
</protein>
<keyword evidence="6 11" id="KW-0106">Calcium</keyword>
<dbReference type="PROSITE" id="PS00232">
    <property type="entry name" value="CADHERIN_1"/>
    <property type="match status" value="3"/>
</dbReference>
<dbReference type="GO" id="GO:0007156">
    <property type="term" value="P:homophilic cell adhesion via plasma membrane adhesion molecules"/>
    <property type="evidence" value="ECO:0007669"/>
    <property type="project" value="InterPro"/>
</dbReference>
<evidence type="ECO:0000256" key="7">
    <source>
        <dbReference type="ARBA" id="ARBA00022889"/>
    </source>
</evidence>
<evidence type="ECO:0000256" key="3">
    <source>
        <dbReference type="ARBA" id="ARBA00022692"/>
    </source>
</evidence>
<dbReference type="SUPFAM" id="SSF49313">
    <property type="entry name" value="Cadherin-like"/>
    <property type="match status" value="5"/>
</dbReference>
<feature type="domain" description="Cadherin" evidence="14">
    <location>
        <begin position="347"/>
        <end position="450"/>
    </location>
</feature>
<comment type="subcellular location">
    <subcellularLocation>
        <location evidence="1">Cell membrane</location>
        <topology evidence="1">Single-pass type I membrane protein</topology>
    </subcellularLocation>
</comment>
<dbReference type="FunFam" id="2.60.40.60:FF:000309">
    <property type="entry name" value="Protocadherin beta-8"/>
    <property type="match status" value="1"/>
</dbReference>
<keyword evidence="9 12" id="KW-0472">Membrane</keyword>
<evidence type="ECO:0000256" key="6">
    <source>
        <dbReference type="ARBA" id="ARBA00022837"/>
    </source>
</evidence>
<dbReference type="SMART" id="SM00112">
    <property type="entry name" value="CA"/>
    <property type="match status" value="6"/>
</dbReference>
<reference evidence="15" key="3">
    <citation type="submission" date="2025-09" db="UniProtKB">
        <authorList>
            <consortium name="Ensembl"/>
        </authorList>
    </citation>
    <scope>IDENTIFICATION</scope>
</reference>
<dbReference type="Pfam" id="PF00028">
    <property type="entry name" value="Cadherin"/>
    <property type="match status" value="5"/>
</dbReference>
<evidence type="ECO:0000256" key="8">
    <source>
        <dbReference type="ARBA" id="ARBA00022989"/>
    </source>
</evidence>
<keyword evidence="5" id="KW-0677">Repeat</keyword>
<dbReference type="FunFam" id="2.60.40.60:FF:000006">
    <property type="entry name" value="Protocadherin alpha 2"/>
    <property type="match status" value="1"/>
</dbReference>
<dbReference type="Pfam" id="PF08266">
    <property type="entry name" value="Cadherin_2"/>
    <property type="match status" value="1"/>
</dbReference>
<evidence type="ECO:0000256" key="2">
    <source>
        <dbReference type="ARBA" id="ARBA00022475"/>
    </source>
</evidence>
<dbReference type="CDD" id="cd11304">
    <property type="entry name" value="Cadherin_repeat"/>
    <property type="match status" value="5"/>
</dbReference>
<dbReference type="InterPro" id="IPR032455">
    <property type="entry name" value="Cadherin_C"/>
</dbReference>
<dbReference type="GO" id="GO:0005886">
    <property type="term" value="C:plasma membrane"/>
    <property type="evidence" value="ECO:0007669"/>
    <property type="project" value="UniProtKB-SubCell"/>
</dbReference>
<evidence type="ECO:0000313" key="16">
    <source>
        <dbReference type="Proteomes" id="UP000314987"/>
    </source>
</evidence>
<keyword evidence="8 12" id="KW-1133">Transmembrane helix</keyword>
<dbReference type="GO" id="GO:0005509">
    <property type="term" value="F:calcium ion binding"/>
    <property type="evidence" value="ECO:0007669"/>
    <property type="project" value="UniProtKB-UniRule"/>
</dbReference>
<dbReference type="InterPro" id="IPR050174">
    <property type="entry name" value="Protocadherin/Cadherin-CA"/>
</dbReference>
<feature type="domain" description="Cadherin" evidence="14">
    <location>
        <begin position="451"/>
        <end position="560"/>
    </location>
</feature>
<dbReference type="PRINTS" id="PR00205">
    <property type="entry name" value="CADHERIN"/>
</dbReference>
<dbReference type="FunFam" id="2.60.40.60:FF:000002">
    <property type="entry name" value="Protocadherin alpha 2"/>
    <property type="match status" value="1"/>
</dbReference>
<dbReference type="InterPro" id="IPR015919">
    <property type="entry name" value="Cadherin-like_sf"/>
</dbReference>
<dbReference type="Pfam" id="PF16492">
    <property type="entry name" value="Cadherin_C_2"/>
    <property type="match status" value="1"/>
</dbReference>
<keyword evidence="7" id="KW-0130">Cell adhesion</keyword>
<feature type="domain" description="Cadherin" evidence="14">
    <location>
        <begin position="575"/>
        <end position="670"/>
    </location>
</feature>
<proteinExistence type="predicted"/>
<dbReference type="Proteomes" id="UP000314987">
    <property type="component" value="Unassembled WGS sequence"/>
</dbReference>
<dbReference type="InterPro" id="IPR002126">
    <property type="entry name" value="Cadherin-like_dom"/>
</dbReference>
<evidence type="ECO:0000256" key="12">
    <source>
        <dbReference type="SAM" id="Phobius"/>
    </source>
</evidence>
<dbReference type="Ensembl" id="ENSVURT00010000072.1">
    <property type="protein sequence ID" value="ENSVURP00010000063.1"/>
    <property type="gene ID" value="ENSVURG00010000056.1"/>
</dbReference>
<keyword evidence="10" id="KW-0325">Glycoprotein</keyword>
<accession>A0A4X2JLH8</accession>
<evidence type="ECO:0000313" key="15">
    <source>
        <dbReference type="Ensembl" id="ENSVURP00010000063.1"/>
    </source>
</evidence>
<dbReference type="Gene3D" id="2.60.40.60">
    <property type="entry name" value="Cadherins"/>
    <property type="match status" value="6"/>
</dbReference>
<dbReference type="InterPro" id="IPR020894">
    <property type="entry name" value="Cadherin_CS"/>
</dbReference>
<name>A0A4X2JLH8_VOMUR</name>
<feature type="domain" description="Cadherin" evidence="14">
    <location>
        <begin position="133"/>
        <end position="241"/>
    </location>
</feature>
<evidence type="ECO:0000256" key="10">
    <source>
        <dbReference type="ARBA" id="ARBA00023180"/>
    </source>
</evidence>
<sequence>KAQTKGSFPNRQVIFFIVALLLSEVGSELGRFSVAEETESGSFVANVAKALGLEVGELYARGSQVASNHNKQFLQLDQKTGDLFLKQKLDREELCGPTEPCVLPFQILLENPLQFFRAELQVKDINDHSPTFPDPDILLRISESTKPGTAFPLKMAEDLDVGINSLQNYTISHNSHFFLHTHTRSDGRKIPELVLDKALDREEQPEVTLTLTAMDGGSPSRSGTAQVRVTIVDVNDNAPVFVQSKYQVQIPENSPIDSLVVTVAAQDLDAGINGDVAYALFQASDEVSQTFGVDPVSGEIRLKKQVDFEAIQKYEVEIEATDIGALSGKCTVLVQVMDLNDNFPELTMLSLTSPIPENIPESVVAVFSIRDRDSGESGRMICSIQEDLPFSLKPHLENFYSIITEGALDRENKAEYNITITVMDLGSPRLKYEHNIMVLISDVNDNPPVFTQRAYKLYLLENNSPALHIGNVSASDRDSGINAKVTYSLLPPETGNLSLFSYISINSDSGHLYVLRSVDYEAIQTFQFAVRATDGGSPALSSQALVQIVVQDENDNSPFILYPLQNSTVPCNDLVPRAAEPGYLVTKVVAVDQDSGQNSWLSYQLLKTTDPGLFTVWAHNGEVRTARPISDRDAIKQRLLVLVKDNGELPLSTVATLNVLLVDGFSEPFVKLPDEPKDDPQTDSLTVYLIISLVSVSFLFLVSVILFISIKLWRKRKASEVDRVGPNCRFSGHLVDVSSTGTLSHSYQYEMCLTTGSGNTDFKFLKPIIHGNFFILFKISVCLPFTS</sequence>
<feature type="transmembrane region" description="Helical" evidence="12">
    <location>
        <begin position="685"/>
        <end position="708"/>
    </location>
</feature>
<feature type="signal peptide" evidence="13">
    <location>
        <begin position="1"/>
        <end position="27"/>
    </location>
</feature>
<dbReference type="GeneTree" id="ENSGT00940000161193"/>
<dbReference type="FunFam" id="2.60.40.60:FF:000018">
    <property type="entry name" value="Protocadherin gamma c3"/>
    <property type="match status" value="1"/>
</dbReference>
<evidence type="ECO:0000256" key="11">
    <source>
        <dbReference type="PROSITE-ProRule" id="PRU00043"/>
    </source>
</evidence>
<evidence type="ECO:0000256" key="9">
    <source>
        <dbReference type="ARBA" id="ARBA00023136"/>
    </source>
</evidence>
<dbReference type="InterPro" id="IPR013164">
    <property type="entry name" value="Cadherin_N"/>
</dbReference>
<dbReference type="PANTHER" id="PTHR24028:SF318">
    <property type="entry name" value="PROTOCADHERIN BETA-13"/>
    <property type="match status" value="1"/>
</dbReference>
<keyword evidence="4 13" id="KW-0732">Signal</keyword>
<reference evidence="16" key="1">
    <citation type="submission" date="2018-12" db="EMBL/GenBank/DDBJ databases">
        <authorList>
            <person name="Yazar S."/>
        </authorList>
    </citation>
    <scope>NUCLEOTIDE SEQUENCE [LARGE SCALE GENOMIC DNA]</scope>
</reference>
<dbReference type="AlphaFoldDB" id="A0A4X2JLH8"/>
<evidence type="ECO:0000256" key="1">
    <source>
        <dbReference type="ARBA" id="ARBA00004251"/>
    </source>
</evidence>
<dbReference type="STRING" id="29139.ENSVURP00010000063"/>
<dbReference type="FunFam" id="2.60.40.60:FF:000001">
    <property type="entry name" value="Protocadherin alpha 2"/>
    <property type="match status" value="1"/>
</dbReference>
<dbReference type="PROSITE" id="PS50268">
    <property type="entry name" value="CADHERIN_2"/>
    <property type="match status" value="6"/>
</dbReference>
<feature type="domain" description="Cadherin" evidence="14">
    <location>
        <begin position="242"/>
        <end position="346"/>
    </location>
</feature>
<evidence type="ECO:0000256" key="13">
    <source>
        <dbReference type="SAM" id="SignalP"/>
    </source>
</evidence>
<keyword evidence="2" id="KW-1003">Cell membrane</keyword>
<keyword evidence="3 12" id="KW-0812">Transmembrane</keyword>
<dbReference type="OMA" id="QVLMENP"/>
<feature type="chain" id="PRO_5021210488" description="Cadherin domain-containing protein" evidence="13">
    <location>
        <begin position="28"/>
        <end position="787"/>
    </location>
</feature>
<evidence type="ECO:0000259" key="14">
    <source>
        <dbReference type="PROSITE" id="PS50268"/>
    </source>
</evidence>